<dbReference type="EMBL" id="CP042913">
    <property type="protein sequence ID" value="QEG36207.1"/>
    <property type="molecule type" value="Genomic_DNA"/>
</dbReference>
<feature type="compositionally biased region" description="Polar residues" evidence="6">
    <location>
        <begin position="8"/>
        <end position="20"/>
    </location>
</feature>
<sequence length="145" mass="15807">MTDKHNTPSEQTQPGQTAGSDTPLATATFAARRRLPETRHSITHKFNIAGHEGYLIVGLYDDGTPGEMFFKLAKEGSTMAGLADTIGILTSLCLQHGVPVETLANKLRDTRYEPAGETKHAGIPRATSLSDYIFRWLSLTFETTA</sequence>
<keyword evidence="8" id="KW-0560">Oxidoreductase</keyword>
<dbReference type="EC" id="1.17.4.1" evidence="2"/>
<evidence type="ECO:0000313" key="8">
    <source>
        <dbReference type="EMBL" id="QEG36207.1"/>
    </source>
</evidence>
<evidence type="ECO:0000256" key="2">
    <source>
        <dbReference type="ARBA" id="ARBA00012274"/>
    </source>
</evidence>
<dbReference type="OrthoDB" id="9762933at2"/>
<dbReference type="Proteomes" id="UP000323917">
    <property type="component" value="Chromosome"/>
</dbReference>
<evidence type="ECO:0000256" key="1">
    <source>
        <dbReference type="ARBA" id="ARBA00007405"/>
    </source>
</evidence>
<evidence type="ECO:0000259" key="7">
    <source>
        <dbReference type="Pfam" id="PF12637"/>
    </source>
</evidence>
<evidence type="ECO:0000256" key="4">
    <source>
        <dbReference type="ARBA" id="ARBA00022741"/>
    </source>
</evidence>
<feature type="region of interest" description="Disordered" evidence="6">
    <location>
        <begin position="1"/>
        <end position="24"/>
    </location>
</feature>
<dbReference type="AlphaFoldDB" id="A0A5B9QB00"/>
<dbReference type="GO" id="GO:0004748">
    <property type="term" value="F:ribonucleoside-diphosphate reductase activity, thioredoxin disulfide as acceptor"/>
    <property type="evidence" value="ECO:0007669"/>
    <property type="project" value="UniProtKB-EC"/>
</dbReference>
<feature type="domain" description="TSCPD" evidence="7">
    <location>
        <begin position="37"/>
        <end position="138"/>
    </location>
</feature>
<dbReference type="InterPro" id="IPR024434">
    <property type="entry name" value="TSCPD_dom"/>
</dbReference>
<evidence type="ECO:0000256" key="6">
    <source>
        <dbReference type="SAM" id="MobiDB-lite"/>
    </source>
</evidence>
<dbReference type="GO" id="GO:0000166">
    <property type="term" value="F:nucleotide binding"/>
    <property type="evidence" value="ECO:0007669"/>
    <property type="project" value="UniProtKB-KW"/>
</dbReference>
<evidence type="ECO:0000256" key="3">
    <source>
        <dbReference type="ARBA" id="ARBA00022634"/>
    </source>
</evidence>
<dbReference type="KEGG" id="bgok:Pr1d_35190"/>
<evidence type="ECO:0000256" key="5">
    <source>
        <dbReference type="ARBA" id="ARBA00047754"/>
    </source>
</evidence>
<reference evidence="8 9" key="1">
    <citation type="submission" date="2019-08" db="EMBL/GenBank/DDBJ databases">
        <title>Deep-cultivation of Planctomycetes and their phenomic and genomic characterization uncovers novel biology.</title>
        <authorList>
            <person name="Wiegand S."/>
            <person name="Jogler M."/>
            <person name="Boedeker C."/>
            <person name="Pinto D."/>
            <person name="Vollmers J."/>
            <person name="Rivas-Marin E."/>
            <person name="Kohn T."/>
            <person name="Peeters S.H."/>
            <person name="Heuer A."/>
            <person name="Rast P."/>
            <person name="Oberbeckmann S."/>
            <person name="Bunk B."/>
            <person name="Jeske O."/>
            <person name="Meyerdierks A."/>
            <person name="Storesund J.E."/>
            <person name="Kallscheuer N."/>
            <person name="Luecker S."/>
            <person name="Lage O.M."/>
            <person name="Pohl T."/>
            <person name="Merkel B.J."/>
            <person name="Hornburger P."/>
            <person name="Mueller R.-W."/>
            <person name="Bruemmer F."/>
            <person name="Labrenz M."/>
            <person name="Spormann A.M."/>
            <person name="Op den Camp H."/>
            <person name="Overmann J."/>
            <person name="Amann R."/>
            <person name="Jetten M.S.M."/>
            <person name="Mascher T."/>
            <person name="Medema M.H."/>
            <person name="Devos D.P."/>
            <person name="Kaster A.-K."/>
            <person name="Ovreas L."/>
            <person name="Rohde M."/>
            <person name="Galperin M.Y."/>
            <person name="Jogler C."/>
        </authorList>
    </citation>
    <scope>NUCLEOTIDE SEQUENCE [LARGE SCALE GENOMIC DNA]</scope>
    <source>
        <strain evidence="8 9">Pr1d</strain>
    </source>
</reference>
<dbReference type="Pfam" id="PF12637">
    <property type="entry name" value="TSCPD"/>
    <property type="match status" value="1"/>
</dbReference>
<comment type="catalytic activity">
    <reaction evidence="5">
        <text>a 2'-deoxyribonucleoside 5'-diphosphate + [thioredoxin]-disulfide + H2O = a ribonucleoside 5'-diphosphate + [thioredoxin]-dithiol</text>
        <dbReference type="Rhea" id="RHEA:23252"/>
        <dbReference type="Rhea" id="RHEA-COMP:10698"/>
        <dbReference type="Rhea" id="RHEA-COMP:10700"/>
        <dbReference type="ChEBI" id="CHEBI:15377"/>
        <dbReference type="ChEBI" id="CHEBI:29950"/>
        <dbReference type="ChEBI" id="CHEBI:50058"/>
        <dbReference type="ChEBI" id="CHEBI:57930"/>
        <dbReference type="ChEBI" id="CHEBI:73316"/>
        <dbReference type="EC" id="1.17.4.1"/>
    </reaction>
</comment>
<evidence type="ECO:0000313" key="9">
    <source>
        <dbReference type="Proteomes" id="UP000323917"/>
    </source>
</evidence>
<keyword evidence="9" id="KW-1185">Reference proteome</keyword>
<keyword evidence="4" id="KW-0547">Nucleotide-binding</keyword>
<organism evidence="8 9">
    <name type="scientific">Bythopirellula goksoeyrii</name>
    <dbReference type="NCBI Taxonomy" id="1400387"/>
    <lineage>
        <taxon>Bacteria</taxon>
        <taxon>Pseudomonadati</taxon>
        <taxon>Planctomycetota</taxon>
        <taxon>Planctomycetia</taxon>
        <taxon>Pirellulales</taxon>
        <taxon>Lacipirellulaceae</taxon>
        <taxon>Bythopirellula</taxon>
    </lineage>
</organism>
<name>A0A5B9QB00_9BACT</name>
<proteinExistence type="inferred from homology"/>
<comment type="similarity">
    <text evidence="1">Belongs to the ribonucleoside diphosphate reductase class-2 family.</text>
</comment>
<dbReference type="GO" id="GO:0071897">
    <property type="term" value="P:DNA biosynthetic process"/>
    <property type="evidence" value="ECO:0007669"/>
    <property type="project" value="UniProtKB-KW"/>
</dbReference>
<gene>
    <name evidence="8" type="primary">nrdJ_3</name>
    <name evidence="8" type="ORF">Pr1d_35190</name>
</gene>
<protein>
    <recommendedName>
        <fullName evidence="2">ribonucleoside-diphosphate reductase</fullName>
        <ecNumber evidence="2">1.17.4.1</ecNumber>
    </recommendedName>
</protein>
<dbReference type="RefSeq" id="WP_148074584.1">
    <property type="nucleotide sequence ID" value="NZ_CP042913.1"/>
</dbReference>
<keyword evidence="3" id="KW-0237">DNA synthesis</keyword>
<accession>A0A5B9QB00</accession>